<organism evidence="3 4">
    <name type="scientific">Leersia perrieri</name>
    <dbReference type="NCBI Taxonomy" id="77586"/>
    <lineage>
        <taxon>Eukaryota</taxon>
        <taxon>Viridiplantae</taxon>
        <taxon>Streptophyta</taxon>
        <taxon>Embryophyta</taxon>
        <taxon>Tracheophyta</taxon>
        <taxon>Spermatophyta</taxon>
        <taxon>Magnoliopsida</taxon>
        <taxon>Liliopsida</taxon>
        <taxon>Poales</taxon>
        <taxon>Poaceae</taxon>
        <taxon>BOP clade</taxon>
        <taxon>Oryzoideae</taxon>
        <taxon>Oryzeae</taxon>
        <taxon>Oryzinae</taxon>
        <taxon>Leersia</taxon>
    </lineage>
</organism>
<feature type="transmembrane region" description="Helical" evidence="1">
    <location>
        <begin position="222"/>
        <end position="239"/>
    </location>
</feature>
<dbReference type="Gramene" id="LPERR06G21290.3">
    <property type="protein sequence ID" value="LPERR06G21290.3"/>
    <property type="gene ID" value="LPERR06G21290"/>
</dbReference>
<protein>
    <submittedName>
        <fullName evidence="3">Uncharacterized protein</fullName>
    </submittedName>
</protein>
<evidence type="ECO:0000313" key="3">
    <source>
        <dbReference type="EnsemblPlants" id="LPERR06G21290.3"/>
    </source>
</evidence>
<dbReference type="AlphaFoldDB" id="A0A0D9WTI0"/>
<proteinExistence type="predicted"/>
<keyword evidence="2" id="KW-0732">Signal</keyword>
<keyword evidence="1" id="KW-0812">Transmembrane</keyword>
<reference evidence="4" key="2">
    <citation type="submission" date="2013-12" db="EMBL/GenBank/DDBJ databases">
        <authorList>
            <person name="Yu Y."/>
            <person name="Lee S."/>
            <person name="de Baynast K."/>
            <person name="Wissotski M."/>
            <person name="Liu L."/>
            <person name="Talag J."/>
            <person name="Goicoechea J."/>
            <person name="Angelova A."/>
            <person name="Jetty R."/>
            <person name="Kudrna D."/>
            <person name="Golser W."/>
            <person name="Rivera L."/>
            <person name="Zhang J."/>
            <person name="Wing R."/>
        </authorList>
    </citation>
    <scope>NUCLEOTIDE SEQUENCE</scope>
</reference>
<dbReference type="EnsemblPlants" id="LPERR06G21290.3">
    <property type="protein sequence ID" value="LPERR06G21290.3"/>
    <property type="gene ID" value="LPERR06G21290"/>
</dbReference>
<keyword evidence="4" id="KW-1185">Reference proteome</keyword>
<feature type="signal peptide" evidence="2">
    <location>
        <begin position="1"/>
        <end position="28"/>
    </location>
</feature>
<sequence length="275" mass="30929">MQIEDGICPVKVLLLALRATIFFIASHCLDENCPVNKLLEIFKTWRGKPSLEDCSSGREPSRRLKLTSRTLMLLENNNSIGRLPSSKLLSCNSPVRLPSNGEMRPWSPLEAKETSVTVPSLLQLMPSHLQQSVPFTHDMLRLPLRPGKRPSRKPMRELSSCSVQQVVRETKGSRRTTTPNKDTDNLVVVMVLLLHGKLSSCMRKGRRRPCVKGTSAQRFERFYKALLLVAGVCVFLIGGKWSFKIMVRLGGGVGGYSLLGPRRLLLELRMVMYML</sequence>
<keyword evidence="1" id="KW-0472">Membrane</keyword>
<dbReference type="Proteomes" id="UP000032180">
    <property type="component" value="Chromosome 6"/>
</dbReference>
<feature type="chain" id="PRO_5002349412" evidence="2">
    <location>
        <begin position="29"/>
        <end position="275"/>
    </location>
</feature>
<evidence type="ECO:0000256" key="2">
    <source>
        <dbReference type="SAM" id="SignalP"/>
    </source>
</evidence>
<keyword evidence="1" id="KW-1133">Transmembrane helix</keyword>
<evidence type="ECO:0000256" key="1">
    <source>
        <dbReference type="SAM" id="Phobius"/>
    </source>
</evidence>
<reference evidence="3 4" key="1">
    <citation type="submission" date="2012-08" db="EMBL/GenBank/DDBJ databases">
        <title>Oryza genome evolution.</title>
        <authorList>
            <person name="Wing R.A."/>
        </authorList>
    </citation>
    <scope>NUCLEOTIDE SEQUENCE</scope>
</reference>
<reference evidence="3" key="3">
    <citation type="submission" date="2015-04" db="UniProtKB">
        <authorList>
            <consortium name="EnsemblPlants"/>
        </authorList>
    </citation>
    <scope>IDENTIFICATION</scope>
</reference>
<name>A0A0D9WTI0_9ORYZ</name>
<evidence type="ECO:0000313" key="4">
    <source>
        <dbReference type="Proteomes" id="UP000032180"/>
    </source>
</evidence>
<accession>A0A0D9WTI0</accession>